<evidence type="ECO:0000313" key="1">
    <source>
        <dbReference type="EMBL" id="SEH04646.1"/>
    </source>
</evidence>
<evidence type="ECO:0008006" key="3">
    <source>
        <dbReference type="Google" id="ProtNLM"/>
    </source>
</evidence>
<accession>A0A1H6F6C8</accession>
<keyword evidence="2" id="KW-1185">Reference proteome</keyword>
<dbReference type="Proteomes" id="UP000236724">
    <property type="component" value="Unassembled WGS sequence"/>
</dbReference>
<organism evidence="1 2">
    <name type="scientific">Candidatus Venteria ishoeyi</name>
    <dbReference type="NCBI Taxonomy" id="1899563"/>
    <lineage>
        <taxon>Bacteria</taxon>
        <taxon>Pseudomonadati</taxon>
        <taxon>Pseudomonadota</taxon>
        <taxon>Gammaproteobacteria</taxon>
        <taxon>Thiotrichales</taxon>
        <taxon>Thiotrichaceae</taxon>
        <taxon>Venteria</taxon>
    </lineage>
</organism>
<dbReference type="OrthoDB" id="5625579at2"/>
<gene>
    <name evidence="1" type="ORF">MBHS_00495</name>
</gene>
<proteinExistence type="predicted"/>
<reference evidence="1 2" key="1">
    <citation type="submission" date="2016-10" db="EMBL/GenBank/DDBJ databases">
        <authorList>
            <person name="de Groot N.N."/>
        </authorList>
    </citation>
    <scope>NUCLEOTIDE SEQUENCE [LARGE SCALE GENOMIC DNA]</scope>
    <source>
        <strain evidence="1">MBHS1</strain>
    </source>
</reference>
<dbReference type="EMBL" id="FMSV02000072">
    <property type="protein sequence ID" value="SEH04646.1"/>
    <property type="molecule type" value="Genomic_DNA"/>
</dbReference>
<evidence type="ECO:0000313" key="2">
    <source>
        <dbReference type="Proteomes" id="UP000236724"/>
    </source>
</evidence>
<dbReference type="RefSeq" id="WP_103918686.1">
    <property type="nucleotide sequence ID" value="NZ_FMSV02000072.1"/>
</dbReference>
<dbReference type="Pfam" id="PF06051">
    <property type="entry name" value="DUF928"/>
    <property type="match status" value="1"/>
</dbReference>
<sequence length="257" mass="28870">MKTRCPHALNLIAGTLFAALLITLTPYPVVADMVKISDQPVYTPPVVLGKPKQTVGGATRGHDDVIAEMFLAVLATPDHMGRTIHAQPTLYWVLTVPLNEQINITLSNMEQDMRGDPPLLDFYIEKPHAGIHKLDLVQHGVTLEPDIEYTWGIEVLLDTHNHSQNISAMADIVRIQPDFTLRQSLDVTQLSQQAFIYAKAGLWYDAINVLGSMIEKYPDKSKFYQQRAALLTQVGLKRLANYDRMAPAFEKYDAKIY</sequence>
<name>A0A1H6F6C8_9GAMM</name>
<protein>
    <recommendedName>
        <fullName evidence="3">DUF928 domain-containing protein</fullName>
    </recommendedName>
</protein>
<dbReference type="AlphaFoldDB" id="A0A1H6F6C8"/>
<dbReference type="InterPro" id="IPR010328">
    <property type="entry name" value="DUF928"/>
</dbReference>